<evidence type="ECO:0000259" key="1">
    <source>
        <dbReference type="Pfam" id="PF00561"/>
    </source>
</evidence>
<evidence type="ECO:0000313" key="2">
    <source>
        <dbReference type="EMBL" id="TDC30541.1"/>
    </source>
</evidence>
<sequence>MPEFMVDGVRVTYHVHGTGPVCIAHSGGPGVHWPYLRMPYLEDRLTMVYLEPVGTGSSDLLPGGNYSVQVYASFVDKLAEHLGESKVFLLGHSHGGFVALQTALDFPERLNGVIVYDSMAFSGPELGAQAFANIEKYVASRPEGDALAAQVLAAWNESPRGHDEELDVLGRLLPVYFKDFEAIDPQLTEWKKLVDITVDPDRKADQWDIRPRLGEIAVPTLVIVGVADFICPLNSAQELADGIPGAELVVLQESGHFGHVEEPGIFRDVVLKFAATH</sequence>
<dbReference type="InterPro" id="IPR000073">
    <property type="entry name" value="AB_hydrolase_1"/>
</dbReference>
<dbReference type="Proteomes" id="UP000295075">
    <property type="component" value="Unassembled WGS sequence"/>
</dbReference>
<dbReference type="OrthoDB" id="9801162at2"/>
<dbReference type="PANTHER" id="PTHR43798">
    <property type="entry name" value="MONOACYLGLYCEROL LIPASE"/>
    <property type="match status" value="1"/>
</dbReference>
<dbReference type="InterPro" id="IPR050266">
    <property type="entry name" value="AB_hydrolase_sf"/>
</dbReference>
<proteinExistence type="predicted"/>
<dbReference type="SUPFAM" id="SSF53474">
    <property type="entry name" value="alpha/beta-Hydrolases"/>
    <property type="match status" value="1"/>
</dbReference>
<comment type="caution">
    <text evidence="2">The sequence shown here is derived from an EMBL/GenBank/DDBJ whole genome shotgun (WGS) entry which is preliminary data.</text>
</comment>
<name>A0A4R4Q5S2_9ACTN</name>
<dbReference type="Pfam" id="PF00561">
    <property type="entry name" value="Abhydrolase_1"/>
    <property type="match status" value="1"/>
</dbReference>
<keyword evidence="2" id="KW-0378">Hydrolase</keyword>
<protein>
    <submittedName>
        <fullName evidence="2">Alpha/beta hydrolase</fullName>
    </submittedName>
</protein>
<organism evidence="2 3">
    <name type="scientific">Kribbella albertanoniae</name>
    <dbReference type="NCBI Taxonomy" id="1266829"/>
    <lineage>
        <taxon>Bacteria</taxon>
        <taxon>Bacillati</taxon>
        <taxon>Actinomycetota</taxon>
        <taxon>Actinomycetes</taxon>
        <taxon>Propionibacteriales</taxon>
        <taxon>Kribbellaceae</taxon>
        <taxon>Kribbella</taxon>
    </lineage>
</organism>
<dbReference type="GO" id="GO:0016020">
    <property type="term" value="C:membrane"/>
    <property type="evidence" value="ECO:0007669"/>
    <property type="project" value="TreeGrafter"/>
</dbReference>
<dbReference type="RefSeq" id="WP_132406300.1">
    <property type="nucleotide sequence ID" value="NZ_SMKA01000044.1"/>
</dbReference>
<dbReference type="InterPro" id="IPR029058">
    <property type="entry name" value="AB_hydrolase_fold"/>
</dbReference>
<gene>
    <name evidence="2" type="ORF">E1261_13185</name>
</gene>
<evidence type="ECO:0000313" key="3">
    <source>
        <dbReference type="Proteomes" id="UP000295075"/>
    </source>
</evidence>
<feature type="domain" description="AB hydrolase-1" evidence="1">
    <location>
        <begin position="25"/>
        <end position="263"/>
    </location>
</feature>
<dbReference type="PANTHER" id="PTHR43798:SF33">
    <property type="entry name" value="HYDROLASE, PUTATIVE (AFU_ORTHOLOGUE AFUA_2G14860)-RELATED"/>
    <property type="match status" value="1"/>
</dbReference>
<keyword evidence="3" id="KW-1185">Reference proteome</keyword>
<accession>A0A4R4Q5S2</accession>
<reference evidence="2 3" key="1">
    <citation type="submission" date="2019-03" db="EMBL/GenBank/DDBJ databases">
        <title>Draft genome sequences of novel Actinobacteria.</title>
        <authorList>
            <person name="Sahin N."/>
            <person name="Ay H."/>
            <person name="Saygin H."/>
        </authorList>
    </citation>
    <scope>NUCLEOTIDE SEQUENCE [LARGE SCALE GENOMIC DNA]</scope>
    <source>
        <strain evidence="2 3">JCM 30547</strain>
    </source>
</reference>
<dbReference type="EMBL" id="SMKA01000044">
    <property type="protein sequence ID" value="TDC30541.1"/>
    <property type="molecule type" value="Genomic_DNA"/>
</dbReference>
<dbReference type="PRINTS" id="PR00111">
    <property type="entry name" value="ABHYDROLASE"/>
</dbReference>
<dbReference type="Gene3D" id="3.40.50.1820">
    <property type="entry name" value="alpha/beta hydrolase"/>
    <property type="match status" value="1"/>
</dbReference>
<dbReference type="AlphaFoldDB" id="A0A4R4Q5S2"/>
<dbReference type="GO" id="GO:0016787">
    <property type="term" value="F:hydrolase activity"/>
    <property type="evidence" value="ECO:0007669"/>
    <property type="project" value="UniProtKB-KW"/>
</dbReference>